<evidence type="ECO:0000259" key="8">
    <source>
        <dbReference type="Pfam" id="PF01765"/>
    </source>
</evidence>
<evidence type="ECO:0000256" key="6">
    <source>
        <dbReference type="HAMAP-Rule" id="MF_00040"/>
    </source>
</evidence>
<reference evidence="9" key="2">
    <citation type="submission" date="2021-04" db="EMBL/GenBank/DDBJ databases">
        <authorList>
            <person name="Gilroy R."/>
        </authorList>
    </citation>
    <scope>NUCLEOTIDE SEQUENCE</scope>
    <source>
        <strain evidence="9">ChiW4-1371</strain>
    </source>
</reference>
<organism evidence="9 10">
    <name type="scientific">Candidatus Mucispirillum faecigallinarum</name>
    <dbReference type="NCBI Taxonomy" id="2838699"/>
    <lineage>
        <taxon>Bacteria</taxon>
        <taxon>Pseudomonadati</taxon>
        <taxon>Deferribacterota</taxon>
        <taxon>Deferribacteres</taxon>
        <taxon>Deferribacterales</taxon>
        <taxon>Mucispirillaceae</taxon>
        <taxon>Mucispirillum</taxon>
    </lineage>
</organism>
<dbReference type="FunFam" id="3.30.1360.40:FF:000001">
    <property type="entry name" value="Ribosome-recycling factor"/>
    <property type="match status" value="1"/>
</dbReference>
<dbReference type="EMBL" id="DXAQ01000093">
    <property type="protein sequence ID" value="HIZ89479.1"/>
    <property type="molecule type" value="Genomic_DNA"/>
</dbReference>
<dbReference type="CDD" id="cd00520">
    <property type="entry name" value="RRF"/>
    <property type="match status" value="1"/>
</dbReference>
<proteinExistence type="inferred from homology"/>
<evidence type="ECO:0000313" key="9">
    <source>
        <dbReference type="EMBL" id="HIZ89479.1"/>
    </source>
</evidence>
<dbReference type="GO" id="GO:0006415">
    <property type="term" value="P:translational termination"/>
    <property type="evidence" value="ECO:0007669"/>
    <property type="project" value="UniProtKB-UniRule"/>
</dbReference>
<evidence type="ECO:0000256" key="5">
    <source>
        <dbReference type="ARBA" id="ARBA00025050"/>
    </source>
</evidence>
<dbReference type="PANTHER" id="PTHR20982:SF3">
    <property type="entry name" value="MITOCHONDRIAL RIBOSOME RECYCLING FACTOR PSEUDO 1"/>
    <property type="match status" value="1"/>
</dbReference>
<evidence type="ECO:0000256" key="2">
    <source>
        <dbReference type="ARBA" id="ARBA00005912"/>
    </source>
</evidence>
<dbReference type="PANTHER" id="PTHR20982">
    <property type="entry name" value="RIBOSOME RECYCLING FACTOR"/>
    <property type="match status" value="1"/>
</dbReference>
<dbReference type="FunFam" id="1.10.132.20:FF:000001">
    <property type="entry name" value="Ribosome-recycling factor"/>
    <property type="match status" value="1"/>
</dbReference>
<dbReference type="InterPro" id="IPR023584">
    <property type="entry name" value="Ribosome_recyc_fac_dom"/>
</dbReference>
<feature type="domain" description="Ribosome recycling factor" evidence="8">
    <location>
        <begin position="20"/>
        <end position="182"/>
    </location>
</feature>
<dbReference type="InterPro" id="IPR036191">
    <property type="entry name" value="RRF_sf"/>
</dbReference>
<feature type="region of interest" description="Disordered" evidence="7">
    <location>
        <begin position="130"/>
        <end position="161"/>
    </location>
</feature>
<evidence type="ECO:0000256" key="1">
    <source>
        <dbReference type="ARBA" id="ARBA00004496"/>
    </source>
</evidence>
<dbReference type="NCBIfam" id="TIGR00496">
    <property type="entry name" value="frr"/>
    <property type="match status" value="1"/>
</dbReference>
<evidence type="ECO:0000256" key="3">
    <source>
        <dbReference type="ARBA" id="ARBA00022490"/>
    </source>
</evidence>
<sequence length="184" mass="20739">MSEVVKAFKNSIEKSISFYKEELKGVRTGRASVAMFENIKVDYYGTPTPLTGVASLSAPEPRLVTISPWDASQIPAIEKAIQNSQMGFNPSNDGKIIRVPFPQLTEERRKELVKIVKKMGEDAKVAIRNERRDANDKIKKQEKDKEISEDDAKKLQDDVQKATDDAVKKIDEITAVKEKEVMEI</sequence>
<reference evidence="9" key="1">
    <citation type="journal article" date="2021" name="PeerJ">
        <title>Extensive microbial diversity within the chicken gut microbiome revealed by metagenomics and culture.</title>
        <authorList>
            <person name="Gilroy R."/>
            <person name="Ravi A."/>
            <person name="Getino M."/>
            <person name="Pursley I."/>
            <person name="Horton D.L."/>
            <person name="Alikhan N.F."/>
            <person name="Baker D."/>
            <person name="Gharbi K."/>
            <person name="Hall N."/>
            <person name="Watson M."/>
            <person name="Adriaenssens E.M."/>
            <person name="Foster-Nyarko E."/>
            <person name="Jarju S."/>
            <person name="Secka A."/>
            <person name="Antonio M."/>
            <person name="Oren A."/>
            <person name="Chaudhuri R.R."/>
            <person name="La Ragione R."/>
            <person name="Hildebrand F."/>
            <person name="Pallen M.J."/>
        </authorList>
    </citation>
    <scope>NUCLEOTIDE SEQUENCE</scope>
    <source>
        <strain evidence="9">ChiW4-1371</strain>
    </source>
</reference>
<dbReference type="HAMAP" id="MF_00040">
    <property type="entry name" value="RRF"/>
    <property type="match status" value="1"/>
</dbReference>
<keyword evidence="4 6" id="KW-0648">Protein biosynthesis</keyword>
<dbReference type="Gene3D" id="1.10.132.20">
    <property type="entry name" value="Ribosome-recycling factor"/>
    <property type="match status" value="1"/>
</dbReference>
<dbReference type="Proteomes" id="UP000824176">
    <property type="component" value="Unassembled WGS sequence"/>
</dbReference>
<dbReference type="GO" id="GO:0043023">
    <property type="term" value="F:ribosomal large subunit binding"/>
    <property type="evidence" value="ECO:0007669"/>
    <property type="project" value="TreeGrafter"/>
</dbReference>
<evidence type="ECO:0000256" key="4">
    <source>
        <dbReference type="ARBA" id="ARBA00022917"/>
    </source>
</evidence>
<comment type="function">
    <text evidence="5 6">Responsible for the release of ribosomes from messenger RNA at the termination of protein biosynthesis. May increase the efficiency of translation by recycling ribosomes from one round of translation to another.</text>
</comment>
<dbReference type="AlphaFoldDB" id="A0A9D2KAM7"/>
<comment type="subcellular location">
    <subcellularLocation>
        <location evidence="1 6">Cytoplasm</location>
    </subcellularLocation>
</comment>
<comment type="similarity">
    <text evidence="2 6">Belongs to the RRF family.</text>
</comment>
<comment type="caution">
    <text evidence="9">The sequence shown here is derived from an EMBL/GenBank/DDBJ whole genome shotgun (WGS) entry which is preliminary data.</text>
</comment>
<name>A0A9D2KAM7_9BACT</name>
<dbReference type="Gene3D" id="3.30.1360.40">
    <property type="match status" value="1"/>
</dbReference>
<accession>A0A9D2KAM7</accession>
<dbReference type="SUPFAM" id="SSF55194">
    <property type="entry name" value="Ribosome recycling factor, RRF"/>
    <property type="match status" value="1"/>
</dbReference>
<protein>
    <recommendedName>
        <fullName evidence="6">Ribosome-recycling factor</fullName>
        <shortName evidence="6">RRF</shortName>
    </recommendedName>
    <alternativeName>
        <fullName evidence="6">Ribosome-releasing factor</fullName>
    </alternativeName>
</protein>
<dbReference type="GO" id="GO:0005737">
    <property type="term" value="C:cytoplasm"/>
    <property type="evidence" value="ECO:0007669"/>
    <property type="project" value="UniProtKB-SubCell"/>
</dbReference>
<evidence type="ECO:0000256" key="7">
    <source>
        <dbReference type="SAM" id="MobiDB-lite"/>
    </source>
</evidence>
<dbReference type="InterPro" id="IPR002661">
    <property type="entry name" value="Ribosome_recyc_fac"/>
</dbReference>
<keyword evidence="3 6" id="KW-0963">Cytoplasm</keyword>
<evidence type="ECO:0000313" key="10">
    <source>
        <dbReference type="Proteomes" id="UP000824176"/>
    </source>
</evidence>
<gene>
    <name evidence="6 9" type="primary">frr</name>
    <name evidence="9" type="ORF">H9804_06015</name>
</gene>
<dbReference type="Pfam" id="PF01765">
    <property type="entry name" value="RRF"/>
    <property type="match status" value="1"/>
</dbReference>